<protein>
    <submittedName>
        <fullName evidence="3">FeoA family protein</fullName>
    </submittedName>
</protein>
<name>A0ABZ3H838_9BACT</name>
<dbReference type="SUPFAM" id="SSF50037">
    <property type="entry name" value="C-terminal domain of transcriptional repressors"/>
    <property type="match status" value="1"/>
</dbReference>
<dbReference type="InterPro" id="IPR052713">
    <property type="entry name" value="FeoA"/>
</dbReference>
<proteinExistence type="predicted"/>
<reference evidence="3 4" key="1">
    <citation type="submission" date="2024-03" db="EMBL/GenBank/DDBJ databases">
        <title>Sulfurimonas sp. HSL3-1.</title>
        <authorList>
            <person name="Wang S."/>
        </authorList>
    </citation>
    <scope>NUCLEOTIDE SEQUENCE [LARGE SCALE GENOMIC DNA]</scope>
    <source>
        <strain evidence="3 4">HSL3-1</strain>
    </source>
</reference>
<evidence type="ECO:0000313" key="3">
    <source>
        <dbReference type="EMBL" id="XAU14700.1"/>
    </source>
</evidence>
<evidence type="ECO:0000313" key="4">
    <source>
        <dbReference type="Proteomes" id="UP001447842"/>
    </source>
</evidence>
<gene>
    <name evidence="3" type="ORF">WCY31_10665</name>
</gene>
<dbReference type="Proteomes" id="UP001447842">
    <property type="component" value="Chromosome"/>
</dbReference>
<sequence>MKLTECMKGCSATIVKLHAQGPLKQRLVSFGVMKGARVELMGFAPAKSTVEIKIGRMRLALRKEEAELIEVTADA</sequence>
<evidence type="ECO:0000256" key="1">
    <source>
        <dbReference type="ARBA" id="ARBA00023004"/>
    </source>
</evidence>
<dbReference type="Gene3D" id="2.30.30.90">
    <property type="match status" value="1"/>
</dbReference>
<keyword evidence="1" id="KW-0408">Iron</keyword>
<evidence type="ECO:0000259" key="2">
    <source>
        <dbReference type="SMART" id="SM00899"/>
    </source>
</evidence>
<dbReference type="RefSeq" id="WP_231019093.1">
    <property type="nucleotide sequence ID" value="NZ_CP147920.1"/>
</dbReference>
<organism evidence="3 4">
    <name type="scientific">Sulfurimonas diazotrophicus</name>
    <dbReference type="NCBI Taxonomy" id="3131939"/>
    <lineage>
        <taxon>Bacteria</taxon>
        <taxon>Pseudomonadati</taxon>
        <taxon>Campylobacterota</taxon>
        <taxon>Epsilonproteobacteria</taxon>
        <taxon>Campylobacterales</taxon>
        <taxon>Sulfurimonadaceae</taxon>
        <taxon>Sulfurimonas</taxon>
    </lineage>
</organism>
<dbReference type="InterPro" id="IPR038157">
    <property type="entry name" value="FeoA_core_dom"/>
</dbReference>
<dbReference type="InterPro" id="IPR008988">
    <property type="entry name" value="Transcriptional_repressor_C"/>
</dbReference>
<keyword evidence="4" id="KW-1185">Reference proteome</keyword>
<dbReference type="PANTHER" id="PTHR42954:SF2">
    <property type="entry name" value="FE(2+) TRANSPORT PROTEIN A"/>
    <property type="match status" value="1"/>
</dbReference>
<dbReference type="EMBL" id="CP147920">
    <property type="protein sequence ID" value="XAU14700.1"/>
    <property type="molecule type" value="Genomic_DNA"/>
</dbReference>
<dbReference type="Pfam" id="PF04023">
    <property type="entry name" value="FeoA"/>
    <property type="match status" value="1"/>
</dbReference>
<dbReference type="InterPro" id="IPR007167">
    <property type="entry name" value="Fe-transptr_FeoA-like"/>
</dbReference>
<accession>A0ABZ3H838</accession>
<dbReference type="SMART" id="SM00899">
    <property type="entry name" value="FeoA"/>
    <property type="match status" value="1"/>
</dbReference>
<dbReference type="PANTHER" id="PTHR42954">
    <property type="entry name" value="FE(2+) TRANSPORT PROTEIN A"/>
    <property type="match status" value="1"/>
</dbReference>
<feature type="domain" description="Ferrous iron transporter FeoA-like" evidence="2">
    <location>
        <begin position="1"/>
        <end position="73"/>
    </location>
</feature>